<feature type="transmembrane region" description="Helical" evidence="2">
    <location>
        <begin position="197"/>
        <end position="221"/>
    </location>
</feature>
<sequence length="317" mass="34092">MPPQLSRRHPFDLSCPYGGEWYACDYDSYFVGCCTSSPCSTGCAQEDTRPATFNRQDHELFPDASCQEGRFYTCAVARGTFWGCCESDPCEELPMCPNDDLFPAFMNSPGQIKAYVTEISSLPASTTTTTNSASATSCTIAIIGSSGIAITEPSWISITESSGIAITGSSKIATITSSIPAIATETIAPRPEKKPTAAIAGGVAGGVVLALVGFAAVYYLLHVRKSCKLRRKSMEHGGPRPHHAIEEEPQNGTVPPGDEGRPACASPNPNIYPNDPADDPKRTYHQYSQEPQELPAEPVPRTSVAREPVVLNRERAW</sequence>
<evidence type="ECO:0000256" key="2">
    <source>
        <dbReference type="SAM" id="Phobius"/>
    </source>
</evidence>
<evidence type="ECO:0000256" key="1">
    <source>
        <dbReference type="SAM" id="MobiDB-lite"/>
    </source>
</evidence>
<accession>A0A7C8IG74</accession>
<evidence type="ECO:0000313" key="3">
    <source>
        <dbReference type="EMBL" id="KAF2876866.1"/>
    </source>
</evidence>
<organism evidence="3 4">
    <name type="scientific">Massariosphaeria phaeospora</name>
    <dbReference type="NCBI Taxonomy" id="100035"/>
    <lineage>
        <taxon>Eukaryota</taxon>
        <taxon>Fungi</taxon>
        <taxon>Dikarya</taxon>
        <taxon>Ascomycota</taxon>
        <taxon>Pezizomycotina</taxon>
        <taxon>Dothideomycetes</taxon>
        <taxon>Pleosporomycetidae</taxon>
        <taxon>Pleosporales</taxon>
        <taxon>Pleosporales incertae sedis</taxon>
        <taxon>Massariosphaeria</taxon>
    </lineage>
</organism>
<keyword evidence="2" id="KW-1133">Transmembrane helix</keyword>
<keyword evidence="2" id="KW-0812">Transmembrane</keyword>
<dbReference type="EMBL" id="JAADJZ010000002">
    <property type="protein sequence ID" value="KAF2876866.1"/>
    <property type="molecule type" value="Genomic_DNA"/>
</dbReference>
<feature type="compositionally biased region" description="Basic and acidic residues" evidence="1">
    <location>
        <begin position="232"/>
        <end position="246"/>
    </location>
</feature>
<feature type="region of interest" description="Disordered" evidence="1">
    <location>
        <begin position="231"/>
        <end position="317"/>
    </location>
</feature>
<keyword evidence="4" id="KW-1185">Reference proteome</keyword>
<dbReference type="Proteomes" id="UP000481861">
    <property type="component" value="Unassembled WGS sequence"/>
</dbReference>
<evidence type="ECO:0000313" key="4">
    <source>
        <dbReference type="Proteomes" id="UP000481861"/>
    </source>
</evidence>
<keyword evidence="2" id="KW-0472">Membrane</keyword>
<comment type="caution">
    <text evidence="3">The sequence shown here is derived from an EMBL/GenBank/DDBJ whole genome shotgun (WGS) entry which is preliminary data.</text>
</comment>
<dbReference type="OrthoDB" id="3692311at2759"/>
<protein>
    <submittedName>
        <fullName evidence="3">Uncharacterized protein</fullName>
    </submittedName>
</protein>
<dbReference type="AlphaFoldDB" id="A0A7C8IG74"/>
<name>A0A7C8IG74_9PLEO</name>
<proteinExistence type="predicted"/>
<reference evidence="3 4" key="1">
    <citation type="submission" date="2020-01" db="EMBL/GenBank/DDBJ databases">
        <authorList>
            <consortium name="DOE Joint Genome Institute"/>
            <person name="Haridas S."/>
            <person name="Albert R."/>
            <person name="Binder M."/>
            <person name="Bloem J."/>
            <person name="Labutti K."/>
            <person name="Salamov A."/>
            <person name="Andreopoulos B."/>
            <person name="Baker S.E."/>
            <person name="Barry K."/>
            <person name="Bills G."/>
            <person name="Bluhm B.H."/>
            <person name="Cannon C."/>
            <person name="Castanera R."/>
            <person name="Culley D.E."/>
            <person name="Daum C."/>
            <person name="Ezra D."/>
            <person name="Gonzalez J.B."/>
            <person name="Henrissat B."/>
            <person name="Kuo A."/>
            <person name="Liang C."/>
            <person name="Lipzen A."/>
            <person name="Lutzoni F."/>
            <person name="Magnuson J."/>
            <person name="Mondo S."/>
            <person name="Nolan M."/>
            <person name="Ohm R."/>
            <person name="Pangilinan J."/>
            <person name="Park H.-J.H."/>
            <person name="Ramirez L."/>
            <person name="Alfaro M."/>
            <person name="Sun H."/>
            <person name="Tritt A."/>
            <person name="Yoshinaga Y."/>
            <person name="Zwiers L.-H.L."/>
            <person name="Turgeon B.G."/>
            <person name="Goodwin S.B."/>
            <person name="Spatafora J.W."/>
            <person name="Crous P.W."/>
            <person name="Grigoriev I.V."/>
        </authorList>
    </citation>
    <scope>NUCLEOTIDE SEQUENCE [LARGE SCALE GENOMIC DNA]</scope>
    <source>
        <strain evidence="3 4">CBS 611.86</strain>
    </source>
</reference>
<gene>
    <name evidence="3" type="ORF">BDV95DRAFT_131975</name>
</gene>